<reference evidence="1" key="1">
    <citation type="submission" date="2019-05" db="EMBL/GenBank/DDBJ databases">
        <authorList>
            <consortium name="Pathogen Informatics"/>
        </authorList>
    </citation>
    <scope>NUCLEOTIDE SEQUENCE [LARGE SCALE GENOMIC DNA]</scope>
    <source>
        <strain evidence="1">NCTC12965</strain>
    </source>
</reference>
<name>A0A4U9U5Z9_SERFO</name>
<evidence type="ECO:0000313" key="1">
    <source>
        <dbReference type="EMBL" id="VTR27537.1"/>
    </source>
</evidence>
<dbReference type="EMBL" id="CABEEZ010000053">
    <property type="protein sequence ID" value="VTR27537.1"/>
    <property type="molecule type" value="Genomic_DNA"/>
</dbReference>
<dbReference type="AlphaFoldDB" id="A0A4U9U5Z9"/>
<gene>
    <name evidence="1" type="ORF">NCTC12965_02570</name>
</gene>
<organism evidence="1">
    <name type="scientific">Serratia fonticola</name>
    <dbReference type="NCBI Taxonomy" id="47917"/>
    <lineage>
        <taxon>Bacteria</taxon>
        <taxon>Pseudomonadati</taxon>
        <taxon>Pseudomonadota</taxon>
        <taxon>Gammaproteobacteria</taxon>
        <taxon>Enterobacterales</taxon>
        <taxon>Yersiniaceae</taxon>
        <taxon>Serratia</taxon>
    </lineage>
</organism>
<sequence length="29" mass="3330">MFDRRALHAAPLAQCKFSFAINLRLRVSP</sequence>
<protein>
    <submittedName>
        <fullName evidence="1">Uncharacterized protein</fullName>
    </submittedName>
</protein>
<accession>A0A4U9U5Z9</accession>
<proteinExistence type="predicted"/>